<evidence type="ECO:0000313" key="4">
    <source>
        <dbReference type="Proteomes" id="UP001238467"/>
    </source>
</evidence>
<organism evidence="3 4">
    <name type="scientific">Ancylobacter vacuolatus</name>
    <dbReference type="NCBI Taxonomy" id="223389"/>
    <lineage>
        <taxon>Bacteria</taxon>
        <taxon>Pseudomonadati</taxon>
        <taxon>Pseudomonadota</taxon>
        <taxon>Alphaproteobacteria</taxon>
        <taxon>Hyphomicrobiales</taxon>
        <taxon>Xanthobacteraceae</taxon>
        <taxon>Ancylobacter</taxon>
    </lineage>
</organism>
<evidence type="ECO:0000313" key="3">
    <source>
        <dbReference type="EMBL" id="MDQ0349000.1"/>
    </source>
</evidence>
<dbReference type="InterPro" id="IPR028098">
    <property type="entry name" value="Glyco_trans_4-like_N"/>
</dbReference>
<comment type="caution">
    <text evidence="3">The sequence shown here is derived from an EMBL/GenBank/DDBJ whole genome shotgun (WGS) entry which is preliminary data.</text>
</comment>
<protein>
    <submittedName>
        <fullName evidence="3">Glycosyltransferase involved in cell wall biosynthesis</fullName>
    </submittedName>
</protein>
<sequence length="371" mass="40343">MRIAFFLGILGDGGTERSTIRLAKELVARGYRVDLVASSVRGDMVREVSAGVRLVDLKAGGTARAIIPYIHYLRREDPEIVFACPSSVCFVAAAVNGTLTRRRTVIFVQHTWEGVLHGRQARFRYGLQQKFVLPAYRRAEAIIAVSHASKQQLLGIAGMRPERIHVIYGPIWSPALEESAREAVTHPWLAEPRGGPVILAVGRLSREKGIDTLLRAFALLPRGREARLLVLGEGEERPALEQLVAELGLTGRVSMPGFEPNPFAYMARSALLVLPSRHEALGNVLVEAMAVGTPVVSTNSPGGTGEILEQGRFGTQVPVDDPPAMARAIEATLDAPLAPELLRARARVFSATSSVVAVEQLMHELAARRRP</sequence>
<dbReference type="CDD" id="cd03811">
    <property type="entry name" value="GT4_GT28_WabH-like"/>
    <property type="match status" value="1"/>
</dbReference>
<dbReference type="Pfam" id="PF13439">
    <property type="entry name" value="Glyco_transf_4"/>
    <property type="match status" value="1"/>
</dbReference>
<dbReference type="InterPro" id="IPR001296">
    <property type="entry name" value="Glyco_trans_1"/>
</dbReference>
<dbReference type="Pfam" id="PF00534">
    <property type="entry name" value="Glycos_transf_1"/>
    <property type="match status" value="1"/>
</dbReference>
<keyword evidence="4" id="KW-1185">Reference proteome</keyword>
<gene>
    <name evidence="3" type="ORF">J2S76_003434</name>
</gene>
<dbReference type="EMBL" id="JAUSUH010000008">
    <property type="protein sequence ID" value="MDQ0349000.1"/>
    <property type="molecule type" value="Genomic_DNA"/>
</dbReference>
<dbReference type="RefSeq" id="WP_307062296.1">
    <property type="nucleotide sequence ID" value="NZ_JAUSUH010000008.1"/>
</dbReference>
<reference evidence="3 4" key="1">
    <citation type="submission" date="2023-07" db="EMBL/GenBank/DDBJ databases">
        <title>Genomic Encyclopedia of Type Strains, Phase IV (KMG-IV): sequencing the most valuable type-strain genomes for metagenomic binning, comparative biology and taxonomic classification.</title>
        <authorList>
            <person name="Goeker M."/>
        </authorList>
    </citation>
    <scope>NUCLEOTIDE SEQUENCE [LARGE SCALE GENOMIC DNA]</scope>
    <source>
        <strain evidence="3 4">DSM 1277</strain>
    </source>
</reference>
<dbReference type="Proteomes" id="UP001238467">
    <property type="component" value="Unassembled WGS sequence"/>
</dbReference>
<dbReference type="Gene3D" id="3.40.50.2000">
    <property type="entry name" value="Glycogen Phosphorylase B"/>
    <property type="match status" value="2"/>
</dbReference>
<name>A0ABU0DL86_9HYPH</name>
<evidence type="ECO:0000259" key="1">
    <source>
        <dbReference type="Pfam" id="PF00534"/>
    </source>
</evidence>
<proteinExistence type="predicted"/>
<feature type="domain" description="Glycosyltransferase subfamily 4-like N-terminal" evidence="2">
    <location>
        <begin position="13"/>
        <end position="171"/>
    </location>
</feature>
<dbReference type="SUPFAM" id="SSF53756">
    <property type="entry name" value="UDP-Glycosyltransferase/glycogen phosphorylase"/>
    <property type="match status" value="1"/>
</dbReference>
<accession>A0ABU0DL86</accession>
<evidence type="ECO:0000259" key="2">
    <source>
        <dbReference type="Pfam" id="PF13439"/>
    </source>
</evidence>
<feature type="domain" description="Glycosyl transferase family 1" evidence="1">
    <location>
        <begin position="191"/>
        <end position="344"/>
    </location>
</feature>
<dbReference type="PANTHER" id="PTHR12526">
    <property type="entry name" value="GLYCOSYLTRANSFERASE"/>
    <property type="match status" value="1"/>
</dbReference>